<dbReference type="InterPro" id="IPR008183">
    <property type="entry name" value="Aldose_1/G6P_1-epimerase"/>
</dbReference>
<evidence type="ECO:0000313" key="5">
    <source>
        <dbReference type="Proteomes" id="UP000767854"/>
    </source>
</evidence>
<reference evidence="4 5" key="1">
    <citation type="submission" date="2021-01" db="EMBL/GenBank/DDBJ databases">
        <title>Genomic Encyclopedia of Type Strains, Phase IV (KMG-IV): sequencing the most valuable type-strain genomes for metagenomic binning, comparative biology and taxonomic classification.</title>
        <authorList>
            <person name="Goeker M."/>
        </authorList>
    </citation>
    <scope>NUCLEOTIDE SEQUENCE [LARGE SCALE GENOMIC DNA]</scope>
    <source>
        <strain evidence="4 5">DSM 24436</strain>
    </source>
</reference>
<gene>
    <name evidence="4" type="ORF">JOC49_002160</name>
</gene>
<accession>A0ABS2MT45</accession>
<dbReference type="Gene3D" id="2.70.98.10">
    <property type="match status" value="1"/>
</dbReference>
<name>A0ABS2MT45_9FIRM</name>
<dbReference type="SUPFAM" id="SSF74650">
    <property type="entry name" value="Galactose mutarotase-like"/>
    <property type="match status" value="1"/>
</dbReference>
<sequence length="315" mass="35405">MNNIQIFNLRSETGFCVDVLSLGGIITKIMAKDCHGLRQNVVLKYEDYADYYNNSLFLGCITGPIAGRTKNGQIHVNNIIINLDTSCHPNSLHCCNEGLHLINWRPISQSDTHVTLETESTNYGATVSYQITYRLKAESLTLETYVTTSQPIYLSITNHSYFNLTGDAGLTIDNHLLKLNATHVASLDHECLPLSLEPIETTLYDFTHTRTINAKSVAIDHPFKLSNGLHVAELKEPISRRQMTIKTTQPYMVVYTGNFLESYTSKSGKLFKNHTGICFETQDLPNITNNNLDQVAVVTPDKPYNHSTSFEFTTY</sequence>
<dbReference type="EMBL" id="JAFBDT010000022">
    <property type="protein sequence ID" value="MBM7562599.1"/>
    <property type="molecule type" value="Genomic_DNA"/>
</dbReference>
<keyword evidence="5" id="KW-1185">Reference proteome</keyword>
<organism evidence="4 5">
    <name type="scientific">Fusibacter tunisiensis</name>
    <dbReference type="NCBI Taxonomy" id="1008308"/>
    <lineage>
        <taxon>Bacteria</taxon>
        <taxon>Bacillati</taxon>
        <taxon>Bacillota</taxon>
        <taxon>Clostridia</taxon>
        <taxon>Eubacteriales</taxon>
        <taxon>Eubacteriales Family XII. Incertae Sedis</taxon>
        <taxon>Fusibacter</taxon>
    </lineage>
</organism>
<evidence type="ECO:0000256" key="3">
    <source>
        <dbReference type="ARBA" id="ARBA00033373"/>
    </source>
</evidence>
<protein>
    <recommendedName>
        <fullName evidence="1">Aldose 1-epimerase</fullName>
    </recommendedName>
    <alternativeName>
        <fullName evidence="3">Galactose mutarotase</fullName>
    </alternativeName>
    <alternativeName>
        <fullName evidence="2">Type-1 mutarotase</fullName>
    </alternativeName>
</protein>
<dbReference type="RefSeq" id="WP_204665026.1">
    <property type="nucleotide sequence ID" value="NZ_JAFBDT010000022.1"/>
</dbReference>
<dbReference type="GO" id="GO:0004034">
    <property type="term" value="F:aldose 1-epimerase activity"/>
    <property type="evidence" value="ECO:0007669"/>
    <property type="project" value="UniProtKB-EC"/>
</dbReference>
<dbReference type="PANTHER" id="PTHR10091:SF0">
    <property type="entry name" value="GALACTOSE MUTAROTASE"/>
    <property type="match status" value="1"/>
</dbReference>
<comment type="caution">
    <text evidence="4">The sequence shown here is derived from an EMBL/GenBank/DDBJ whole genome shotgun (WGS) entry which is preliminary data.</text>
</comment>
<evidence type="ECO:0000256" key="1">
    <source>
        <dbReference type="ARBA" id="ARBA00014165"/>
    </source>
</evidence>
<keyword evidence="4" id="KW-0413">Isomerase</keyword>
<dbReference type="Pfam" id="PF01263">
    <property type="entry name" value="Aldose_epim"/>
    <property type="match status" value="1"/>
</dbReference>
<dbReference type="InterPro" id="IPR011013">
    <property type="entry name" value="Gal_mutarotase_sf_dom"/>
</dbReference>
<dbReference type="PANTHER" id="PTHR10091">
    <property type="entry name" value="ALDOSE-1-EPIMERASE"/>
    <property type="match status" value="1"/>
</dbReference>
<proteinExistence type="predicted"/>
<dbReference type="Proteomes" id="UP000767854">
    <property type="component" value="Unassembled WGS sequence"/>
</dbReference>
<dbReference type="InterPro" id="IPR014718">
    <property type="entry name" value="GH-type_carb-bd"/>
</dbReference>
<dbReference type="PROSITE" id="PS00545">
    <property type="entry name" value="ALDOSE_1_EPIMERASE"/>
    <property type="match status" value="1"/>
</dbReference>
<evidence type="ECO:0000313" key="4">
    <source>
        <dbReference type="EMBL" id="MBM7562599.1"/>
    </source>
</evidence>
<evidence type="ECO:0000256" key="2">
    <source>
        <dbReference type="ARBA" id="ARBA00032300"/>
    </source>
</evidence>
<dbReference type="InterPro" id="IPR018052">
    <property type="entry name" value="Ald1_epimerase_CS"/>
</dbReference>